<accession>A0A6J0I8Y6</accession>
<dbReference type="RefSeq" id="XP_017682556.1">
    <property type="nucleotide sequence ID" value="XM_017827067.1"/>
</dbReference>
<dbReference type="InterPro" id="IPR008857">
    <property type="entry name" value="TRH"/>
</dbReference>
<feature type="compositionally biased region" description="Basic and acidic residues" evidence="9">
    <location>
        <begin position="138"/>
        <end position="170"/>
    </location>
</feature>
<reference evidence="11" key="1">
    <citation type="submission" date="2025-08" db="UniProtKB">
        <authorList>
            <consortium name="RefSeq"/>
        </authorList>
    </citation>
    <scope>IDENTIFICATION</scope>
</reference>
<dbReference type="CTD" id="7200"/>
<dbReference type="GO" id="GO:0008437">
    <property type="term" value="F:thyrotropin-releasing hormone activity"/>
    <property type="evidence" value="ECO:0007669"/>
    <property type="project" value="InterPro"/>
</dbReference>
<organism evidence="10 11">
    <name type="scientific">Lepidothrix coronata</name>
    <name type="common">blue-crowned manakin</name>
    <dbReference type="NCBI Taxonomy" id="321398"/>
    <lineage>
        <taxon>Eukaryota</taxon>
        <taxon>Metazoa</taxon>
        <taxon>Chordata</taxon>
        <taxon>Craniata</taxon>
        <taxon>Vertebrata</taxon>
        <taxon>Euteleostomi</taxon>
        <taxon>Archelosauria</taxon>
        <taxon>Archosauria</taxon>
        <taxon>Dinosauria</taxon>
        <taxon>Saurischia</taxon>
        <taxon>Theropoda</taxon>
        <taxon>Coelurosauria</taxon>
        <taxon>Aves</taxon>
        <taxon>Neognathae</taxon>
        <taxon>Neoaves</taxon>
        <taxon>Telluraves</taxon>
        <taxon>Australaves</taxon>
        <taxon>Passeriformes</taxon>
        <taxon>Pipridae</taxon>
        <taxon>Lepidothrix</taxon>
    </lineage>
</organism>
<evidence type="ECO:0000256" key="2">
    <source>
        <dbReference type="ARBA" id="ARBA00010437"/>
    </source>
</evidence>
<keyword evidence="6" id="KW-0732">Signal</keyword>
<keyword evidence="10" id="KW-1185">Reference proteome</keyword>
<evidence type="ECO:0000313" key="11">
    <source>
        <dbReference type="RefSeq" id="XP_017682556.1"/>
    </source>
</evidence>
<evidence type="ECO:0000256" key="8">
    <source>
        <dbReference type="ARBA" id="ARBA00022815"/>
    </source>
</evidence>
<keyword evidence="5" id="KW-0372">Hormone</keyword>
<evidence type="ECO:0000256" key="9">
    <source>
        <dbReference type="SAM" id="MobiDB-lite"/>
    </source>
</evidence>
<keyword evidence="7" id="KW-0677">Repeat</keyword>
<proteinExistence type="inferred from homology"/>
<dbReference type="AlphaFoldDB" id="A0A6J0I8Y6"/>
<evidence type="ECO:0000256" key="7">
    <source>
        <dbReference type="ARBA" id="ARBA00022737"/>
    </source>
</evidence>
<dbReference type="PANTHER" id="PTHR17530">
    <property type="entry name" value="PRO-THYROTROPIN-RELEASING HORMONE"/>
    <property type="match status" value="1"/>
</dbReference>
<dbReference type="GO" id="GO:0005576">
    <property type="term" value="C:extracellular region"/>
    <property type="evidence" value="ECO:0007669"/>
    <property type="project" value="UniProtKB-SubCell"/>
</dbReference>
<comment type="similarity">
    <text evidence="2">Belongs to the TRH family.</text>
</comment>
<dbReference type="GO" id="GO:0032024">
    <property type="term" value="P:positive regulation of insulin secretion"/>
    <property type="evidence" value="ECO:0007669"/>
    <property type="project" value="TreeGrafter"/>
</dbReference>
<dbReference type="OrthoDB" id="10072335at2759"/>
<dbReference type="PIRSF" id="PIRSF001795">
    <property type="entry name" value="TRH"/>
    <property type="match status" value="1"/>
</dbReference>
<dbReference type="Proteomes" id="UP000504624">
    <property type="component" value="Unplaced"/>
</dbReference>
<dbReference type="PANTHER" id="PTHR17530:SF2">
    <property type="entry name" value="PRO-THYROTROPIN-RELEASING HORMONE"/>
    <property type="match status" value="1"/>
</dbReference>
<feature type="region of interest" description="Disordered" evidence="9">
    <location>
        <begin position="138"/>
        <end position="172"/>
    </location>
</feature>
<dbReference type="GeneID" id="108503259"/>
<dbReference type="GO" id="GO:0014050">
    <property type="term" value="P:negative regulation of glutamate secretion"/>
    <property type="evidence" value="ECO:0007669"/>
    <property type="project" value="TreeGrafter"/>
</dbReference>
<dbReference type="Pfam" id="PF05438">
    <property type="entry name" value="TRH"/>
    <property type="match status" value="1"/>
</dbReference>
<evidence type="ECO:0000256" key="4">
    <source>
        <dbReference type="ARBA" id="ARBA00022685"/>
    </source>
</evidence>
<feature type="region of interest" description="Disordered" evidence="9">
    <location>
        <begin position="287"/>
        <end position="311"/>
    </location>
</feature>
<dbReference type="GO" id="GO:0030141">
    <property type="term" value="C:secretory granule"/>
    <property type="evidence" value="ECO:0007669"/>
    <property type="project" value="TreeGrafter"/>
</dbReference>
<comment type="subcellular location">
    <subcellularLocation>
        <location evidence="1">Secreted</location>
    </subcellularLocation>
</comment>
<evidence type="ECO:0000256" key="5">
    <source>
        <dbReference type="ARBA" id="ARBA00022702"/>
    </source>
</evidence>
<keyword evidence="3" id="KW-0964">Secreted</keyword>
<protein>
    <submittedName>
        <fullName evidence="11">Thyrotropin releasing hormone isoform X2</fullName>
    </submittedName>
</protein>
<gene>
    <name evidence="11" type="primary">TRH</name>
</gene>
<dbReference type="GO" id="GO:0042755">
    <property type="term" value="P:eating behavior"/>
    <property type="evidence" value="ECO:0007669"/>
    <property type="project" value="TreeGrafter"/>
</dbReference>
<dbReference type="GO" id="GO:0009755">
    <property type="term" value="P:hormone-mediated signaling pathway"/>
    <property type="evidence" value="ECO:0007669"/>
    <property type="project" value="InterPro"/>
</dbReference>
<evidence type="ECO:0000313" key="10">
    <source>
        <dbReference type="Proteomes" id="UP000504624"/>
    </source>
</evidence>
<evidence type="ECO:0000256" key="6">
    <source>
        <dbReference type="ARBA" id="ARBA00022729"/>
    </source>
</evidence>
<name>A0A6J0I8Y6_9PASS</name>
<dbReference type="GO" id="GO:0001692">
    <property type="term" value="P:histamine metabolic process"/>
    <property type="evidence" value="ECO:0007669"/>
    <property type="project" value="TreeGrafter"/>
</dbReference>
<keyword evidence="8" id="KW-0027">Amidation</keyword>
<evidence type="ECO:0000256" key="3">
    <source>
        <dbReference type="ARBA" id="ARBA00022525"/>
    </source>
</evidence>
<sequence length="311" mass="36241">MRQDPKRLQSLQQCYICFSVSGNIAVIARFVCSILLPCCSLFHRSCRNPRPTMPSIQLLLLCLTLWGACLNGRQPLPEESETMRSPLDDILQRSESLIFQSVLKKAEKDEETNKESKAPLSEWLSKRQHPGEKYLSKLEKRQHPGKRDVEKDTSYGDIQKRQHPGKRETEDNLDVYLELKKQQPPGRRSLLDQIADSPRAQLTYMNELSKRQHPGRRYLMYKHQHPSKRSWNYEVDLNDQYGEKGQHPGKRHWNSDSSDDTGPCNFFEFFTCNKGSLLLDLVDDVSRDRVEEKRQHPGKRSAWESETGMRK</sequence>
<keyword evidence="4" id="KW-0165">Cleavage on pair of basic residues</keyword>
<evidence type="ECO:0000256" key="1">
    <source>
        <dbReference type="ARBA" id="ARBA00004613"/>
    </source>
</evidence>
<dbReference type="GO" id="GO:0014054">
    <property type="term" value="P:positive regulation of gamma-aminobutyric acid secretion"/>
    <property type="evidence" value="ECO:0007669"/>
    <property type="project" value="TreeGrafter"/>
</dbReference>